<feature type="region of interest" description="Disordered" evidence="1">
    <location>
        <begin position="125"/>
        <end position="146"/>
    </location>
</feature>
<reference evidence="3" key="1">
    <citation type="journal article" date="2019" name="Curr. Biol.">
        <title>Genome Sequence of Striga asiatica Provides Insight into the Evolution of Plant Parasitism.</title>
        <authorList>
            <person name="Yoshida S."/>
            <person name="Kim S."/>
            <person name="Wafula E.K."/>
            <person name="Tanskanen J."/>
            <person name="Kim Y.M."/>
            <person name="Honaas L."/>
            <person name="Yang Z."/>
            <person name="Spallek T."/>
            <person name="Conn C.E."/>
            <person name="Ichihashi Y."/>
            <person name="Cheong K."/>
            <person name="Cui S."/>
            <person name="Der J.P."/>
            <person name="Gundlach H."/>
            <person name="Jiao Y."/>
            <person name="Hori C."/>
            <person name="Ishida J.K."/>
            <person name="Kasahara H."/>
            <person name="Kiba T."/>
            <person name="Kim M.S."/>
            <person name="Koo N."/>
            <person name="Laohavisit A."/>
            <person name="Lee Y.H."/>
            <person name="Lumba S."/>
            <person name="McCourt P."/>
            <person name="Mortimer J.C."/>
            <person name="Mutuku J.M."/>
            <person name="Nomura T."/>
            <person name="Sasaki-Sekimoto Y."/>
            <person name="Seto Y."/>
            <person name="Wang Y."/>
            <person name="Wakatake T."/>
            <person name="Sakakibara H."/>
            <person name="Demura T."/>
            <person name="Yamaguchi S."/>
            <person name="Yoneyama K."/>
            <person name="Manabe R.I."/>
            <person name="Nelson D.C."/>
            <person name="Schulman A.H."/>
            <person name="Timko M.P."/>
            <person name="dePamphilis C.W."/>
            <person name="Choi D."/>
            <person name="Shirasu K."/>
        </authorList>
    </citation>
    <scope>NUCLEOTIDE SEQUENCE [LARGE SCALE GENOMIC DNA]</scope>
    <source>
        <strain evidence="3">cv. UVA1</strain>
    </source>
</reference>
<sequence>WTNGLGVAYEEHPSPQILVREVTVSWHLDGAVEFLQLLILELKMRNIWIIAASHVVSFTCPRDACCSSARKIRHSDAFPKHNFGAYLVFQLTGRDFGLSSSPLEVSVEIGDRKKTGRFYLKQDECKGQEESDVASRALSPRGDGWS</sequence>
<evidence type="ECO:0000313" key="3">
    <source>
        <dbReference type="Proteomes" id="UP000325081"/>
    </source>
</evidence>
<evidence type="ECO:0000256" key="1">
    <source>
        <dbReference type="SAM" id="MobiDB-lite"/>
    </source>
</evidence>
<evidence type="ECO:0000313" key="2">
    <source>
        <dbReference type="EMBL" id="GER27713.1"/>
    </source>
</evidence>
<comment type="caution">
    <text evidence="2">The sequence shown here is derived from an EMBL/GenBank/DDBJ whole genome shotgun (WGS) entry which is preliminary data.</text>
</comment>
<keyword evidence="3" id="KW-1185">Reference proteome</keyword>
<feature type="non-terminal residue" evidence="2">
    <location>
        <position position="1"/>
    </location>
</feature>
<protein>
    <submittedName>
        <fullName evidence="2">Phloem protein 2-B15</fullName>
    </submittedName>
</protein>
<organism evidence="2 3">
    <name type="scientific">Striga asiatica</name>
    <name type="common">Asiatic witchweed</name>
    <name type="synonym">Buchnera asiatica</name>
    <dbReference type="NCBI Taxonomy" id="4170"/>
    <lineage>
        <taxon>Eukaryota</taxon>
        <taxon>Viridiplantae</taxon>
        <taxon>Streptophyta</taxon>
        <taxon>Embryophyta</taxon>
        <taxon>Tracheophyta</taxon>
        <taxon>Spermatophyta</taxon>
        <taxon>Magnoliopsida</taxon>
        <taxon>eudicotyledons</taxon>
        <taxon>Gunneridae</taxon>
        <taxon>Pentapetalae</taxon>
        <taxon>asterids</taxon>
        <taxon>lamiids</taxon>
        <taxon>Lamiales</taxon>
        <taxon>Orobanchaceae</taxon>
        <taxon>Buchnereae</taxon>
        <taxon>Striga</taxon>
    </lineage>
</organism>
<dbReference type="AlphaFoldDB" id="A0A5A7P4E2"/>
<feature type="non-terminal residue" evidence="2">
    <location>
        <position position="146"/>
    </location>
</feature>
<accession>A0A5A7P4E2</accession>
<dbReference type="Proteomes" id="UP000325081">
    <property type="component" value="Unassembled WGS sequence"/>
</dbReference>
<proteinExistence type="predicted"/>
<dbReference type="EMBL" id="BKCP01002113">
    <property type="protein sequence ID" value="GER27713.1"/>
    <property type="molecule type" value="Genomic_DNA"/>
</dbReference>
<gene>
    <name evidence="2" type="ORF">STAS_03439</name>
</gene>
<name>A0A5A7P4E2_STRAF</name>